<organism evidence="5 6">
    <name type="scientific">Armillaria borealis</name>
    <dbReference type="NCBI Taxonomy" id="47425"/>
    <lineage>
        <taxon>Eukaryota</taxon>
        <taxon>Fungi</taxon>
        <taxon>Dikarya</taxon>
        <taxon>Basidiomycota</taxon>
        <taxon>Agaricomycotina</taxon>
        <taxon>Agaricomycetes</taxon>
        <taxon>Agaricomycetidae</taxon>
        <taxon>Agaricales</taxon>
        <taxon>Marasmiineae</taxon>
        <taxon>Physalacriaceae</taxon>
        <taxon>Armillaria</taxon>
    </lineage>
</organism>
<sequence length="412" mass="46826">MAVTEQVVWMMLAWSLLSSILCLFSSVSALNADGVPVDAKALKSSRCTNPSIRKEWRALSPDEQADWIAAVNCLSHVPHDPNVAGTVARDISQIPALTNDSSLYDDFVYLHMDLNIKIHWTGYFLPWHRLLGFKFERALQDYCGYAGTQPYWNWTQDAYQFANSTMWDEDPVSGLGPITGDEDNDFSLSTGGFSNLTLAYPSEHIVRRNLTLQPFLVLGNLWPDNPDEQLCVLGCSIFYICLIRTIYRDYYQYVDWMFAPEYVQSTVVDNVNYTGDFKAFQYFLEGPKGPHGPPHWLPGGDSSSLCNKNYTECGAGGPKWSNNDPLFYLHHAMIDKLYWEWQNKDPSNFYAFEGGSVQKLSTWAEYVQYPNGAAPWLNLNSTIPGDGMWDTENITIWDVIDIQSGILCYDYE</sequence>
<evidence type="ECO:0000259" key="4">
    <source>
        <dbReference type="PROSITE" id="PS00498"/>
    </source>
</evidence>
<dbReference type="SUPFAM" id="SSF48056">
    <property type="entry name" value="Di-copper centre-containing domain"/>
    <property type="match status" value="1"/>
</dbReference>
<feature type="chain" id="PRO_5041355522" evidence="3">
    <location>
        <begin position="30"/>
        <end position="412"/>
    </location>
</feature>
<accession>A0AA39JWK2</accession>
<evidence type="ECO:0000256" key="1">
    <source>
        <dbReference type="ARBA" id="ARBA00022723"/>
    </source>
</evidence>
<evidence type="ECO:0000256" key="3">
    <source>
        <dbReference type="SAM" id="SignalP"/>
    </source>
</evidence>
<keyword evidence="2" id="KW-0186">Copper</keyword>
<keyword evidence="6" id="KW-1185">Reference proteome</keyword>
<dbReference type="PANTHER" id="PTHR11474:SF126">
    <property type="entry name" value="TYROSINASE-LIKE PROTEIN TYR-1-RELATED"/>
    <property type="match status" value="1"/>
</dbReference>
<dbReference type="AlphaFoldDB" id="A0AA39JWK2"/>
<dbReference type="Proteomes" id="UP001175226">
    <property type="component" value="Unassembled WGS sequence"/>
</dbReference>
<proteinExistence type="predicted"/>
<dbReference type="PROSITE" id="PS00498">
    <property type="entry name" value="TYROSINASE_2"/>
    <property type="match status" value="1"/>
</dbReference>
<dbReference type="InterPro" id="IPR008922">
    <property type="entry name" value="Di-copper_centre_dom_sf"/>
</dbReference>
<evidence type="ECO:0000313" key="6">
    <source>
        <dbReference type="Proteomes" id="UP001175226"/>
    </source>
</evidence>
<dbReference type="EMBL" id="JAUEPT010000007">
    <property type="protein sequence ID" value="KAK0450113.1"/>
    <property type="molecule type" value="Genomic_DNA"/>
</dbReference>
<dbReference type="InterPro" id="IPR050316">
    <property type="entry name" value="Tyrosinase/Hemocyanin"/>
</dbReference>
<name>A0AA39JWK2_9AGAR</name>
<dbReference type="Pfam" id="PF00264">
    <property type="entry name" value="Tyrosinase"/>
    <property type="match status" value="1"/>
</dbReference>
<dbReference type="PANTHER" id="PTHR11474">
    <property type="entry name" value="TYROSINASE FAMILY MEMBER"/>
    <property type="match status" value="1"/>
</dbReference>
<dbReference type="PRINTS" id="PR00092">
    <property type="entry name" value="TYROSINASE"/>
</dbReference>
<gene>
    <name evidence="5" type="ORF">EV421DRAFT_1305050</name>
</gene>
<comment type="caution">
    <text evidence="5">The sequence shown here is derived from an EMBL/GenBank/DDBJ whole genome shotgun (WGS) entry which is preliminary data.</text>
</comment>
<dbReference type="GO" id="GO:0016491">
    <property type="term" value="F:oxidoreductase activity"/>
    <property type="evidence" value="ECO:0007669"/>
    <property type="project" value="InterPro"/>
</dbReference>
<dbReference type="GO" id="GO:0046872">
    <property type="term" value="F:metal ion binding"/>
    <property type="evidence" value="ECO:0007669"/>
    <property type="project" value="UniProtKB-KW"/>
</dbReference>
<evidence type="ECO:0000256" key="2">
    <source>
        <dbReference type="ARBA" id="ARBA00023008"/>
    </source>
</evidence>
<keyword evidence="3" id="KW-0732">Signal</keyword>
<evidence type="ECO:0000313" key="5">
    <source>
        <dbReference type="EMBL" id="KAK0450113.1"/>
    </source>
</evidence>
<dbReference type="Gene3D" id="1.10.1280.10">
    <property type="entry name" value="Di-copper center containing domain from catechol oxidase"/>
    <property type="match status" value="1"/>
</dbReference>
<feature type="domain" description="Tyrosinase copper-binding" evidence="4">
    <location>
        <begin position="324"/>
        <end position="335"/>
    </location>
</feature>
<feature type="signal peptide" evidence="3">
    <location>
        <begin position="1"/>
        <end position="29"/>
    </location>
</feature>
<keyword evidence="1" id="KW-0479">Metal-binding</keyword>
<protein>
    <submittedName>
        <fullName evidence="5">Di-copper centre-containing protein</fullName>
    </submittedName>
</protein>
<reference evidence="5" key="1">
    <citation type="submission" date="2023-06" db="EMBL/GenBank/DDBJ databases">
        <authorList>
            <consortium name="Lawrence Berkeley National Laboratory"/>
            <person name="Ahrendt S."/>
            <person name="Sahu N."/>
            <person name="Indic B."/>
            <person name="Wong-Bajracharya J."/>
            <person name="Merenyi Z."/>
            <person name="Ke H.-M."/>
            <person name="Monk M."/>
            <person name="Kocsube S."/>
            <person name="Drula E."/>
            <person name="Lipzen A."/>
            <person name="Balint B."/>
            <person name="Henrissat B."/>
            <person name="Andreopoulos B."/>
            <person name="Martin F.M."/>
            <person name="Harder C.B."/>
            <person name="Rigling D."/>
            <person name="Ford K.L."/>
            <person name="Foster G.D."/>
            <person name="Pangilinan J."/>
            <person name="Papanicolaou A."/>
            <person name="Barry K."/>
            <person name="LaButti K."/>
            <person name="Viragh M."/>
            <person name="Koriabine M."/>
            <person name="Yan M."/>
            <person name="Riley R."/>
            <person name="Champramary S."/>
            <person name="Plett K.L."/>
            <person name="Tsai I.J."/>
            <person name="Slot J."/>
            <person name="Sipos G."/>
            <person name="Plett J."/>
            <person name="Nagy L.G."/>
            <person name="Grigoriev I.V."/>
        </authorList>
    </citation>
    <scope>NUCLEOTIDE SEQUENCE</scope>
    <source>
        <strain evidence="5">FPL87.14</strain>
    </source>
</reference>
<dbReference type="InterPro" id="IPR002227">
    <property type="entry name" value="Tyrosinase_Cu-bd"/>
</dbReference>